<evidence type="ECO:0000256" key="2">
    <source>
        <dbReference type="ARBA" id="ARBA00023136"/>
    </source>
</evidence>
<keyword evidence="2 3" id="KW-0472">Membrane</keyword>
<protein>
    <submittedName>
        <fullName evidence="4">Stage V sporulation protein AF</fullName>
    </submittedName>
</protein>
<dbReference type="InterPro" id="IPR050768">
    <property type="entry name" value="UPF0353/GerABKA_families"/>
</dbReference>
<gene>
    <name evidence="4" type="ORF">AMD00_12425</name>
</gene>
<comment type="caution">
    <text evidence="4">The sequence shown here is derived from an EMBL/GenBank/DDBJ whole genome shotgun (WGS) entry which is preliminary data.</text>
</comment>
<dbReference type="GO" id="GO:0016020">
    <property type="term" value="C:membrane"/>
    <property type="evidence" value="ECO:0007669"/>
    <property type="project" value="InterPro"/>
</dbReference>
<dbReference type="GeneID" id="301136896"/>
<dbReference type="AlphaFoldDB" id="A0A0M0LDR0"/>
<feature type="transmembrane region" description="Helical" evidence="3">
    <location>
        <begin position="330"/>
        <end position="349"/>
    </location>
</feature>
<proteinExistence type="inferred from homology"/>
<dbReference type="PIRSF" id="PIRSF005690">
    <property type="entry name" value="GerBA"/>
    <property type="match status" value="1"/>
</dbReference>
<dbReference type="EMBL" id="LILB01000005">
    <property type="protein sequence ID" value="KOO49184.1"/>
    <property type="molecule type" value="Genomic_DNA"/>
</dbReference>
<keyword evidence="3" id="KW-0812">Transmembrane</keyword>
<sequence>MTEEQKPIFASIEEAEKYMISKFGESESFDIGMKHLHLYKMPVFTIYINGLIDSANFTEILVNIQPTQEVEGYTPETEPEFFQFCFPYFAWEPMKSQEQLLTAILGGQVAFITPSGYAFIADLRAYPGRQPDEPDNEKVIRGSRDGFTENIVQNSGLIRRRIRDASLRFELHQISDKGKTDTAIVFMKGIANEDHLNYIRQRMKKIKHDGLTMADKSIEEWLFKQGFHPLPFVRYTERPDITAAHLLEGHIAIIVDTSPSIILVPVTFFHHLQHAEEYRQAPFIGTAVRFLRFFGTFLSLIVLPFWYLLIKHHELIPTFLDFVGIDKKSAIPILLQILIADAGIEYLRLASIHTPTPLSTAMGLIAGVIIGNIAIDVGLFSPEVVLYTAITAIFTFVIPSYELSITIKVFRVFLLLMTAWLGVNGFFLGILGLFLYICSLRPMKVPYMWPVVPFFPQAFLRIFIRFPMTSDALRPYIVGAKQRKRS</sequence>
<dbReference type="Pfam" id="PF03323">
    <property type="entry name" value="GerA"/>
    <property type="match status" value="1"/>
</dbReference>
<name>A0A0M0LDR0_9BACL</name>
<comment type="similarity">
    <text evidence="1">Belongs to the GerABKA family.</text>
</comment>
<feature type="transmembrane region" description="Helical" evidence="3">
    <location>
        <begin position="386"/>
        <end position="405"/>
    </location>
</feature>
<evidence type="ECO:0000313" key="4">
    <source>
        <dbReference type="EMBL" id="KOO49184.1"/>
    </source>
</evidence>
<dbReference type="OrthoDB" id="9772630at2"/>
<feature type="transmembrane region" description="Helical" evidence="3">
    <location>
        <begin position="290"/>
        <end position="310"/>
    </location>
</feature>
<organism evidence="4 5">
    <name type="scientific">Viridibacillus arvi</name>
    <dbReference type="NCBI Taxonomy" id="263475"/>
    <lineage>
        <taxon>Bacteria</taxon>
        <taxon>Bacillati</taxon>
        <taxon>Bacillota</taxon>
        <taxon>Bacilli</taxon>
        <taxon>Bacillales</taxon>
        <taxon>Caryophanaceae</taxon>
        <taxon>Viridibacillus</taxon>
    </lineage>
</organism>
<dbReference type="InterPro" id="IPR004995">
    <property type="entry name" value="Spore_Ger"/>
</dbReference>
<dbReference type="PANTHER" id="PTHR22550">
    <property type="entry name" value="SPORE GERMINATION PROTEIN"/>
    <property type="match status" value="1"/>
</dbReference>
<dbReference type="STRING" id="263475.AMD00_12425"/>
<feature type="transmembrane region" description="Helical" evidence="3">
    <location>
        <begin position="361"/>
        <end position="380"/>
    </location>
</feature>
<keyword evidence="3" id="KW-1133">Transmembrane helix</keyword>
<dbReference type="Proteomes" id="UP000036867">
    <property type="component" value="Unassembled WGS sequence"/>
</dbReference>
<evidence type="ECO:0000256" key="1">
    <source>
        <dbReference type="ARBA" id="ARBA00005278"/>
    </source>
</evidence>
<dbReference type="RefSeq" id="WP_053417374.1">
    <property type="nucleotide sequence ID" value="NZ_LILB01000005.1"/>
</dbReference>
<reference evidence="5" key="1">
    <citation type="submission" date="2015-08" db="EMBL/GenBank/DDBJ databases">
        <title>Fjat-10028 dsm 16317.</title>
        <authorList>
            <person name="Liu B."/>
            <person name="Wang J."/>
            <person name="Zhu Y."/>
            <person name="Liu G."/>
            <person name="Chen Q."/>
            <person name="Chen Z."/>
            <person name="Lan J."/>
            <person name="Che J."/>
            <person name="Ge C."/>
            <person name="Shi H."/>
            <person name="Pan Z."/>
            <person name="Liu X."/>
        </authorList>
    </citation>
    <scope>NUCLEOTIDE SEQUENCE [LARGE SCALE GENOMIC DNA]</scope>
    <source>
        <strain evidence="5">DSM 16317</strain>
    </source>
</reference>
<dbReference type="GO" id="GO:0009847">
    <property type="term" value="P:spore germination"/>
    <property type="evidence" value="ECO:0007669"/>
    <property type="project" value="InterPro"/>
</dbReference>
<dbReference type="PANTHER" id="PTHR22550:SF9">
    <property type="entry name" value="STAGE V SPORULATION PROTEIN AF"/>
    <property type="match status" value="1"/>
</dbReference>
<feature type="transmembrane region" description="Helical" evidence="3">
    <location>
        <begin position="447"/>
        <end position="464"/>
    </location>
</feature>
<dbReference type="PATRIC" id="fig|263475.3.peg.3740"/>
<accession>A0A0M0LDR0</accession>
<feature type="transmembrane region" description="Helical" evidence="3">
    <location>
        <begin position="412"/>
        <end position="435"/>
    </location>
</feature>
<evidence type="ECO:0000313" key="5">
    <source>
        <dbReference type="Proteomes" id="UP000036867"/>
    </source>
</evidence>
<keyword evidence="5" id="KW-1185">Reference proteome</keyword>
<evidence type="ECO:0000256" key="3">
    <source>
        <dbReference type="SAM" id="Phobius"/>
    </source>
</evidence>